<dbReference type="EMBL" id="JYDT01000121">
    <property type="protein sequence ID" value="KRY84156.1"/>
    <property type="molecule type" value="Genomic_DNA"/>
</dbReference>
<evidence type="ECO:0000313" key="3">
    <source>
        <dbReference type="Proteomes" id="UP000054995"/>
    </source>
</evidence>
<evidence type="ECO:0000313" key="2">
    <source>
        <dbReference type="EMBL" id="KRY84848.1"/>
    </source>
</evidence>
<dbReference type="EMBL" id="JYDT01000105">
    <property type="protein sequence ID" value="KRY84848.1"/>
    <property type="molecule type" value="Genomic_DNA"/>
</dbReference>
<dbReference type="AlphaFoldDB" id="A0A0V1FDT8"/>
<comment type="caution">
    <text evidence="1">The sequence shown here is derived from an EMBL/GenBank/DDBJ whole genome shotgun (WGS) entry which is preliminary data.</text>
</comment>
<gene>
    <name evidence="2" type="ORF">T4D_13144</name>
    <name evidence="1" type="ORF">T4D_9833</name>
</gene>
<organism evidence="1 3">
    <name type="scientific">Trichinella pseudospiralis</name>
    <name type="common">Parasitic roundworm</name>
    <dbReference type="NCBI Taxonomy" id="6337"/>
    <lineage>
        <taxon>Eukaryota</taxon>
        <taxon>Metazoa</taxon>
        <taxon>Ecdysozoa</taxon>
        <taxon>Nematoda</taxon>
        <taxon>Enoplea</taxon>
        <taxon>Dorylaimia</taxon>
        <taxon>Trichinellida</taxon>
        <taxon>Trichinellidae</taxon>
        <taxon>Trichinella</taxon>
    </lineage>
</organism>
<sequence length="190" mass="21106">MERQQLVIINKTLNLNKLPIDVTAPDAEKEWKFWPFQFQDFVQPTVDLEIVLLKILHLFLTASTFEYVQDCKSYDEVMAKLNEFYVQLKNVIFTSGISVQEAVNKAMALNVAKENATLYTKSEPTISSVSATDLGLFVKVCRSTSIRTASVSVTSLISSSFSPAATELKNAVVESEINGTNITTLIDSGR</sequence>
<dbReference type="OrthoDB" id="5920390at2759"/>
<name>A0A0V1FDT8_TRIPS</name>
<reference evidence="1 3" key="1">
    <citation type="submission" date="2015-01" db="EMBL/GenBank/DDBJ databases">
        <title>Evolution of Trichinella species and genotypes.</title>
        <authorList>
            <person name="Korhonen P.K."/>
            <person name="Edoardo P."/>
            <person name="Giuseppe L.R."/>
            <person name="Gasser R.B."/>
        </authorList>
    </citation>
    <scope>NUCLEOTIDE SEQUENCE [LARGE SCALE GENOMIC DNA]</scope>
    <source>
        <strain evidence="1">ISS470</strain>
    </source>
</reference>
<dbReference type="Proteomes" id="UP000054995">
    <property type="component" value="Unassembled WGS sequence"/>
</dbReference>
<proteinExistence type="predicted"/>
<accession>A0A0V1FDT8</accession>
<protein>
    <submittedName>
        <fullName evidence="1">Uncharacterized protein</fullName>
    </submittedName>
</protein>
<evidence type="ECO:0000313" key="1">
    <source>
        <dbReference type="EMBL" id="KRY84156.1"/>
    </source>
</evidence>
<keyword evidence="3" id="KW-1185">Reference proteome</keyword>